<dbReference type="KEGG" id="vg:55013225"/>
<protein>
    <recommendedName>
        <fullName evidence="6">Tail fiber assembly protein</fullName>
    </recommendedName>
</protein>
<evidence type="ECO:0000313" key="5">
    <source>
        <dbReference type="Proteomes" id="UP000297083"/>
    </source>
</evidence>
<keyword evidence="2" id="KW-1188">Viral release from host cell</keyword>
<dbReference type="Proteomes" id="UP000297083">
    <property type="component" value="Segment"/>
</dbReference>
<evidence type="ECO:0008006" key="6">
    <source>
        <dbReference type="Google" id="ProtNLM"/>
    </source>
</evidence>
<evidence type="ECO:0000256" key="2">
    <source>
        <dbReference type="ARBA" id="ARBA00022465"/>
    </source>
</evidence>
<dbReference type="GO" id="GO:0098004">
    <property type="term" value="P:virus tail fiber assembly"/>
    <property type="evidence" value="ECO:0007669"/>
    <property type="project" value="UniProtKB-KW"/>
</dbReference>
<comment type="similarity">
    <text evidence="1">Belongs to the tfa family.</text>
</comment>
<dbReference type="GeneID" id="55013225"/>
<keyword evidence="5" id="KW-1185">Reference proteome</keyword>
<keyword evidence="2" id="KW-1245">Viral tail assembly</keyword>
<dbReference type="EMBL" id="MK673511">
    <property type="protein sequence ID" value="QBZ70527.1"/>
    <property type="molecule type" value="Genomic_DNA"/>
</dbReference>
<evidence type="ECO:0000313" key="4">
    <source>
        <dbReference type="EMBL" id="QBZ70527.1"/>
    </source>
</evidence>
<organism evidence="4 5">
    <name type="scientific">Salmonella phage ZCSE2</name>
    <dbReference type="NCBI Taxonomy" id="2562175"/>
    <lineage>
        <taxon>Viruses</taxon>
        <taxon>Duplodnaviria</taxon>
        <taxon>Heunggongvirae</taxon>
        <taxon>Uroviricota</taxon>
        <taxon>Caudoviricetes</taxon>
        <taxon>Loughboroughvirus</taxon>
        <taxon>Loughboroughvirus ZCSE2</taxon>
    </lineage>
</organism>
<proteinExistence type="inferred from homology"/>
<keyword evidence="3" id="KW-1246">Viral tail fiber assembly</keyword>
<sequence length="169" mass="19572">MELAQFNNFTEYRPQRSAVNLAKFKAGCTFIRDVGGNDWYEVVRLIARQYKDAWFITVDEYNVVVAATKLPGQMFPVNASVYVVDEIPDVKNFSEVCHQWLYFNGKFMLHADKLKEDASYKLKSELAWVGDEIDKEEDPTRRVLLSKYRAALTVLDMSAAPHIDWPERP</sequence>
<evidence type="ECO:0000256" key="1">
    <source>
        <dbReference type="ARBA" id="ARBA00008579"/>
    </source>
</evidence>
<dbReference type="Pfam" id="PF02413">
    <property type="entry name" value="Caudo_TAP"/>
    <property type="match status" value="1"/>
</dbReference>
<accession>A0A4D6DVW7</accession>
<dbReference type="InterPro" id="IPR003458">
    <property type="entry name" value="Phage_T4_Gp38_tail_assem"/>
</dbReference>
<evidence type="ECO:0000256" key="3">
    <source>
        <dbReference type="ARBA" id="ARBA00023138"/>
    </source>
</evidence>
<dbReference type="RefSeq" id="YP_009821739.1">
    <property type="nucleotide sequence ID" value="NC_048179.1"/>
</dbReference>
<name>A0A4D6DVW7_9CAUD</name>
<reference evidence="4 5" key="1">
    <citation type="submission" date="2019-03" db="EMBL/GenBank/DDBJ databases">
        <authorList>
            <person name="Connerton I.F."/>
            <person name="El-Shibiny A."/>
            <person name="Hooton S."/>
            <person name="Mohamed A."/>
            <person name="Taha O."/>
            <person name="E-Sherif H.M."/>
            <person name="Connerton P.L."/>
        </authorList>
    </citation>
    <scope>NUCLEOTIDE SEQUENCE [LARGE SCALE GENOMIC DNA]</scope>
</reference>